<dbReference type="Proteomes" id="UP000215828">
    <property type="component" value="Unassembled WGS sequence"/>
</dbReference>
<evidence type="ECO:0000256" key="1">
    <source>
        <dbReference type="SAM" id="Phobius"/>
    </source>
</evidence>
<comment type="caution">
    <text evidence="3">The sequence shown here is derived from an EMBL/GenBank/DDBJ whole genome shotgun (WGS) entry which is preliminary data.</text>
</comment>
<organism evidence="3 4">
    <name type="scientific">Lactobacillus taiwanensis</name>
    <dbReference type="NCBI Taxonomy" id="508451"/>
    <lineage>
        <taxon>Bacteria</taxon>
        <taxon>Bacillati</taxon>
        <taxon>Bacillota</taxon>
        <taxon>Bacilli</taxon>
        <taxon>Lactobacillales</taxon>
        <taxon>Lactobacillaceae</taxon>
        <taxon>Lactobacillus</taxon>
    </lineage>
</organism>
<evidence type="ECO:0000313" key="3">
    <source>
        <dbReference type="EMBL" id="OYR90215.1"/>
    </source>
</evidence>
<protein>
    <submittedName>
        <fullName evidence="3">Uncharacterized protein</fullName>
    </submittedName>
</protein>
<keyword evidence="1" id="KW-0812">Transmembrane</keyword>
<dbReference type="AlphaFoldDB" id="A0A256L9W1"/>
<evidence type="ECO:0000313" key="5">
    <source>
        <dbReference type="Proteomes" id="UP000216316"/>
    </source>
</evidence>
<dbReference type="RefSeq" id="WP_057718799.1">
    <property type="nucleotide sequence ID" value="NZ_CAMSOJ010000021.1"/>
</dbReference>
<name>A0A256L9W1_9LACO</name>
<dbReference type="Proteomes" id="UP000216316">
    <property type="component" value="Unassembled WGS sequence"/>
</dbReference>
<evidence type="ECO:0000313" key="4">
    <source>
        <dbReference type="Proteomes" id="UP000215828"/>
    </source>
</evidence>
<keyword evidence="1" id="KW-1133">Transmembrane helix</keyword>
<reference evidence="2" key="2">
    <citation type="submission" date="2017-05" db="EMBL/GenBank/DDBJ databases">
        <authorList>
            <person name="Lin X.B."/>
            <person name="Stothard P."/>
            <person name="Tasseva G."/>
            <person name="Walter J."/>
        </authorList>
    </citation>
    <scope>NUCLEOTIDE SEQUENCE</scope>
    <source>
        <strain evidence="2">609u</strain>
    </source>
</reference>
<sequence>MSKEKKKSTLVEQHALKRLEKVEENQRKAYEKKKDDFPWKQIIMGLLFGVILLLMLIQMIVK</sequence>
<proteinExistence type="predicted"/>
<reference evidence="4 5" key="3">
    <citation type="submission" date="2017-09" db="EMBL/GenBank/DDBJ databases">
        <title>Tripartite evolution among Lactobacillus johnsonii, Lactobacillus taiwanensis, Lactobacillus reuteri and their rodent host.</title>
        <authorList>
            <person name="Wang T."/>
            <person name="Knowles S."/>
            <person name="Cheng C."/>
        </authorList>
    </citation>
    <scope>NUCLEOTIDE SEQUENCE [LARGE SCALE GENOMIC DNA]</scope>
    <source>
        <strain evidence="3 4">609q</strain>
        <strain evidence="2 5">609u</strain>
    </source>
</reference>
<dbReference type="EMBL" id="NGNV01000033">
    <property type="protein sequence ID" value="OYR87612.1"/>
    <property type="molecule type" value="Genomic_DNA"/>
</dbReference>
<keyword evidence="5" id="KW-1185">Reference proteome</keyword>
<evidence type="ECO:0000313" key="2">
    <source>
        <dbReference type="EMBL" id="OYR87612.1"/>
    </source>
</evidence>
<keyword evidence="1" id="KW-0472">Membrane</keyword>
<reference evidence="3 4" key="1">
    <citation type="submission" date="2017-04" db="EMBL/GenBank/DDBJ databases">
        <authorList>
            <person name="Afonso C.L."/>
            <person name="Miller P.J."/>
            <person name="Scott M.A."/>
            <person name="Spackman E."/>
            <person name="Goraichik I."/>
            <person name="Dimitrov K.M."/>
            <person name="Suarez D.L."/>
            <person name="Swayne D.E."/>
        </authorList>
    </citation>
    <scope>NUCLEOTIDE SEQUENCE [LARGE SCALE GENOMIC DNA]</scope>
    <source>
        <strain evidence="3 4">609q</strain>
    </source>
</reference>
<feature type="transmembrane region" description="Helical" evidence="1">
    <location>
        <begin position="42"/>
        <end position="61"/>
    </location>
</feature>
<dbReference type="EMBL" id="NGNX01000061">
    <property type="protein sequence ID" value="OYR90215.1"/>
    <property type="molecule type" value="Genomic_DNA"/>
</dbReference>
<gene>
    <name evidence="2" type="ORF">CBF53_06345</name>
    <name evidence="3" type="ORF">CBF70_09960</name>
</gene>
<accession>A0A256L9W1</accession>